<dbReference type="PANTHER" id="PTHR31717">
    <property type="entry name" value="ZINC FINGER PROTEIN CONSTANS-LIKE 10"/>
    <property type="match status" value="1"/>
</dbReference>
<comment type="caution">
    <text evidence="7">The sequence shown here is derived from an EMBL/GenBank/DDBJ whole genome shotgun (WGS) entry which is preliminary data.</text>
</comment>
<organism evidence="7 8">
    <name type="scientific">Platanthera guangdongensis</name>
    <dbReference type="NCBI Taxonomy" id="2320717"/>
    <lineage>
        <taxon>Eukaryota</taxon>
        <taxon>Viridiplantae</taxon>
        <taxon>Streptophyta</taxon>
        <taxon>Embryophyta</taxon>
        <taxon>Tracheophyta</taxon>
        <taxon>Spermatophyta</taxon>
        <taxon>Magnoliopsida</taxon>
        <taxon>Liliopsida</taxon>
        <taxon>Asparagales</taxon>
        <taxon>Orchidaceae</taxon>
        <taxon>Orchidoideae</taxon>
        <taxon>Orchideae</taxon>
        <taxon>Orchidinae</taxon>
        <taxon>Platanthera</taxon>
    </lineage>
</organism>
<evidence type="ECO:0000313" key="8">
    <source>
        <dbReference type="Proteomes" id="UP001412067"/>
    </source>
</evidence>
<dbReference type="Proteomes" id="UP001412067">
    <property type="component" value="Unassembled WGS sequence"/>
</dbReference>
<evidence type="ECO:0000256" key="3">
    <source>
        <dbReference type="ARBA" id="ARBA00022833"/>
    </source>
</evidence>
<feature type="domain" description="B box-type" evidence="6">
    <location>
        <begin position="1"/>
        <end position="45"/>
    </location>
</feature>
<evidence type="ECO:0000256" key="4">
    <source>
        <dbReference type="PROSITE-ProRule" id="PRU00024"/>
    </source>
</evidence>
<dbReference type="SMART" id="SM00336">
    <property type="entry name" value="BBOX"/>
    <property type="match status" value="1"/>
</dbReference>
<sequence length="245" mass="27247">MKGCDLCDRAASIFCESDQANLCWECDARVHGANFLVARHTRVLLCRRCQAQTPWKASGPMLSPIVSSCEICVAISTVAPDSVEEENRIMDDFNDTEDDDESDNEEESAEEEGDYQVVPATLTPPPPACSLRGHESSKSQGKQTSDLGSKNDASTVSFRDNFMLKECLQLGEKQGDAAVIERCNQDEMLQRRSEEIQLNFRDDQDKSEDTPDEEDAPDGGVTHNPSQPFLHYKEKATAVVYFNVN</sequence>
<evidence type="ECO:0000256" key="1">
    <source>
        <dbReference type="ARBA" id="ARBA00022723"/>
    </source>
</evidence>
<protein>
    <submittedName>
        <fullName evidence="7">Zinc finger protein CONSTANS-LIKE 11</fullName>
    </submittedName>
</protein>
<dbReference type="InterPro" id="IPR000315">
    <property type="entry name" value="Znf_B-box"/>
</dbReference>
<accession>A0ABR2MX70</accession>
<feature type="compositionally biased region" description="Polar residues" evidence="5">
    <location>
        <begin position="138"/>
        <end position="153"/>
    </location>
</feature>
<evidence type="ECO:0000256" key="5">
    <source>
        <dbReference type="SAM" id="MobiDB-lite"/>
    </source>
</evidence>
<dbReference type="PROSITE" id="PS50119">
    <property type="entry name" value="ZF_BBOX"/>
    <property type="match status" value="1"/>
</dbReference>
<proteinExistence type="predicted"/>
<feature type="region of interest" description="Disordered" evidence="5">
    <location>
        <begin position="83"/>
        <end position="153"/>
    </location>
</feature>
<dbReference type="PANTHER" id="PTHR31717:SF60">
    <property type="entry name" value="B-BOX TYPE ZINC FINGER FAMILY PROTEIN"/>
    <property type="match status" value="1"/>
</dbReference>
<dbReference type="InterPro" id="IPR049808">
    <property type="entry name" value="CONSTANS-like_Bbox1"/>
</dbReference>
<dbReference type="Pfam" id="PF00643">
    <property type="entry name" value="zf-B_box"/>
    <property type="match status" value="1"/>
</dbReference>
<evidence type="ECO:0000313" key="7">
    <source>
        <dbReference type="EMBL" id="KAK8968508.1"/>
    </source>
</evidence>
<feature type="compositionally biased region" description="Acidic residues" evidence="5">
    <location>
        <begin position="92"/>
        <end position="114"/>
    </location>
</feature>
<evidence type="ECO:0000256" key="2">
    <source>
        <dbReference type="ARBA" id="ARBA00022771"/>
    </source>
</evidence>
<feature type="compositionally biased region" description="Basic and acidic residues" evidence="5">
    <location>
        <begin position="191"/>
        <end position="209"/>
    </location>
</feature>
<keyword evidence="1" id="KW-0479">Metal-binding</keyword>
<dbReference type="CDD" id="cd19821">
    <property type="entry name" value="Bbox1_BBX-like"/>
    <property type="match status" value="1"/>
</dbReference>
<dbReference type="EMBL" id="JBBWWR010000004">
    <property type="protein sequence ID" value="KAK8968508.1"/>
    <property type="molecule type" value="Genomic_DNA"/>
</dbReference>
<keyword evidence="2 4" id="KW-0863">Zinc-finger</keyword>
<reference evidence="7 8" key="1">
    <citation type="journal article" date="2022" name="Nat. Plants">
        <title>Genomes of leafy and leafless Platanthera orchids illuminate the evolution of mycoheterotrophy.</title>
        <authorList>
            <person name="Li M.H."/>
            <person name="Liu K.W."/>
            <person name="Li Z."/>
            <person name="Lu H.C."/>
            <person name="Ye Q.L."/>
            <person name="Zhang D."/>
            <person name="Wang J.Y."/>
            <person name="Li Y.F."/>
            <person name="Zhong Z.M."/>
            <person name="Liu X."/>
            <person name="Yu X."/>
            <person name="Liu D.K."/>
            <person name="Tu X.D."/>
            <person name="Liu B."/>
            <person name="Hao Y."/>
            <person name="Liao X.Y."/>
            <person name="Jiang Y.T."/>
            <person name="Sun W.H."/>
            <person name="Chen J."/>
            <person name="Chen Y.Q."/>
            <person name="Ai Y."/>
            <person name="Zhai J.W."/>
            <person name="Wu S.S."/>
            <person name="Zhou Z."/>
            <person name="Hsiao Y.Y."/>
            <person name="Wu W.L."/>
            <person name="Chen Y.Y."/>
            <person name="Lin Y.F."/>
            <person name="Hsu J.L."/>
            <person name="Li C.Y."/>
            <person name="Wang Z.W."/>
            <person name="Zhao X."/>
            <person name="Zhong W.Y."/>
            <person name="Ma X.K."/>
            <person name="Ma L."/>
            <person name="Huang J."/>
            <person name="Chen G.Z."/>
            <person name="Huang M.Z."/>
            <person name="Huang L."/>
            <person name="Peng D.H."/>
            <person name="Luo Y.B."/>
            <person name="Zou S.Q."/>
            <person name="Chen S.P."/>
            <person name="Lan S."/>
            <person name="Tsai W.C."/>
            <person name="Van de Peer Y."/>
            <person name="Liu Z.J."/>
        </authorList>
    </citation>
    <scope>NUCLEOTIDE SEQUENCE [LARGE SCALE GENOMIC DNA]</scope>
    <source>
        <strain evidence="7">Lor288</strain>
    </source>
</reference>
<keyword evidence="8" id="KW-1185">Reference proteome</keyword>
<name>A0ABR2MX70_9ASPA</name>
<keyword evidence="3" id="KW-0862">Zinc</keyword>
<gene>
    <name evidence="7" type="primary">COL11</name>
    <name evidence="7" type="ORF">KSP40_PGU006978</name>
</gene>
<feature type="region of interest" description="Disordered" evidence="5">
    <location>
        <begin position="191"/>
        <end position="230"/>
    </location>
</feature>
<evidence type="ECO:0000259" key="6">
    <source>
        <dbReference type="PROSITE" id="PS50119"/>
    </source>
</evidence>